<evidence type="ECO:0008006" key="4">
    <source>
        <dbReference type="Google" id="ProtNLM"/>
    </source>
</evidence>
<protein>
    <recommendedName>
        <fullName evidence="4">VOC domain-containing protein</fullName>
    </recommendedName>
</protein>
<accession>A0A0N9HQT4</accession>
<evidence type="ECO:0000256" key="1">
    <source>
        <dbReference type="SAM" id="MobiDB-lite"/>
    </source>
</evidence>
<dbReference type="STRING" id="860235.AOZ06_23790"/>
<dbReference type="SUPFAM" id="SSF54593">
    <property type="entry name" value="Glyoxalase/Bleomycin resistance protein/Dihydroxybiphenyl dioxygenase"/>
    <property type="match status" value="1"/>
</dbReference>
<gene>
    <name evidence="2" type="ORF">AOZ06_23790</name>
</gene>
<dbReference type="OrthoDB" id="7187210at2"/>
<feature type="compositionally biased region" description="Low complexity" evidence="1">
    <location>
        <begin position="92"/>
        <end position="104"/>
    </location>
</feature>
<sequence>MIGTAPRGAKIRQMDHVGIDVDDLAAAKAFFLEPGLEPEGEATVEGHAADRVNGLDGVRAEVAMMRTHDRHERLELVKYLTPRDHRRAGRTAQVAGAPAVAKAAHTTGERTRSPVFSQSVA</sequence>
<evidence type="ECO:0000313" key="2">
    <source>
        <dbReference type="EMBL" id="ALG09525.1"/>
    </source>
</evidence>
<dbReference type="AlphaFoldDB" id="A0A0N9HQT4"/>
<keyword evidence="3" id="KW-1185">Reference proteome</keyword>
<organism evidence="2 3">
    <name type="scientific">Kibdelosporangium phytohabitans</name>
    <dbReference type="NCBI Taxonomy" id="860235"/>
    <lineage>
        <taxon>Bacteria</taxon>
        <taxon>Bacillati</taxon>
        <taxon>Actinomycetota</taxon>
        <taxon>Actinomycetes</taxon>
        <taxon>Pseudonocardiales</taxon>
        <taxon>Pseudonocardiaceae</taxon>
        <taxon>Kibdelosporangium</taxon>
    </lineage>
</organism>
<dbReference type="Gene3D" id="3.10.180.10">
    <property type="entry name" value="2,3-Dihydroxybiphenyl 1,2-Dioxygenase, domain 1"/>
    <property type="match status" value="1"/>
</dbReference>
<dbReference type="RefSeq" id="WP_054291429.1">
    <property type="nucleotide sequence ID" value="NZ_CP012752.1"/>
</dbReference>
<dbReference type="Proteomes" id="UP000063699">
    <property type="component" value="Chromosome"/>
</dbReference>
<evidence type="ECO:0000313" key="3">
    <source>
        <dbReference type="Proteomes" id="UP000063699"/>
    </source>
</evidence>
<dbReference type="EMBL" id="CP012752">
    <property type="protein sequence ID" value="ALG09525.1"/>
    <property type="molecule type" value="Genomic_DNA"/>
</dbReference>
<feature type="region of interest" description="Disordered" evidence="1">
    <location>
        <begin position="85"/>
        <end position="121"/>
    </location>
</feature>
<dbReference type="KEGG" id="kphy:AOZ06_23790"/>
<reference evidence="2 3" key="1">
    <citation type="submission" date="2015-07" db="EMBL/GenBank/DDBJ databases">
        <title>Genome sequencing of Kibdelosporangium phytohabitans.</title>
        <authorList>
            <person name="Qin S."/>
            <person name="Xing K."/>
        </authorList>
    </citation>
    <scope>NUCLEOTIDE SEQUENCE [LARGE SCALE GENOMIC DNA]</scope>
    <source>
        <strain evidence="2 3">KLBMP1111</strain>
    </source>
</reference>
<name>A0A0N9HQT4_9PSEU</name>
<proteinExistence type="predicted"/>
<dbReference type="InterPro" id="IPR029068">
    <property type="entry name" value="Glyas_Bleomycin-R_OHBP_Dase"/>
</dbReference>